<evidence type="ECO:0000256" key="1">
    <source>
        <dbReference type="ARBA" id="ARBA00023125"/>
    </source>
</evidence>
<sequence>MSKKKDLIYESALQAFAQYGYTDTTMDTIAEFAQVAKGTLYYHFKTKEELFYYVNQKGVEMLMESVKGATEDSSLTPQERLLHVLDEHLRFFSDNSEFCLLLLSFSSGDITRDNMVRTLLGNYFSLMEKYLANMQEQGFIKSDMETQTVVSALFGSIGFVVLRKMFRNEPVYTLETRDTLLILFKGALGLA</sequence>
<evidence type="ECO:0000313" key="4">
    <source>
        <dbReference type="EMBL" id="AIG25787.1"/>
    </source>
</evidence>
<dbReference type="PRINTS" id="PR00455">
    <property type="entry name" value="HTHTETR"/>
</dbReference>
<dbReference type="InterPro" id="IPR050109">
    <property type="entry name" value="HTH-type_TetR-like_transc_reg"/>
</dbReference>
<keyword evidence="1 2" id="KW-0238">DNA-binding</keyword>
<dbReference type="InterPro" id="IPR036271">
    <property type="entry name" value="Tet_transcr_reg_TetR-rel_C_sf"/>
</dbReference>
<reference evidence="4 5" key="1">
    <citation type="journal article" date="2011" name="J. Bacteriol.">
        <title>Genome sequence of Brevibacillus laterosporus LMG 15441, a pathogen of invertebrates.</title>
        <authorList>
            <person name="Djukic M."/>
            <person name="Poehlein A."/>
            <person name="Thurmer A."/>
            <person name="Daniel R."/>
        </authorList>
    </citation>
    <scope>NUCLEOTIDE SEQUENCE [LARGE SCALE GENOMIC DNA]</scope>
    <source>
        <strain evidence="4 5">LMG 15441</strain>
    </source>
</reference>
<keyword evidence="5" id="KW-1185">Reference proteome</keyword>
<feature type="DNA-binding region" description="H-T-H motif" evidence="2">
    <location>
        <begin position="25"/>
        <end position="44"/>
    </location>
</feature>
<feature type="domain" description="HTH tetR-type" evidence="3">
    <location>
        <begin position="2"/>
        <end position="62"/>
    </location>
</feature>
<gene>
    <name evidence="4" type="ORF">BRLA_c014590</name>
</gene>
<dbReference type="SUPFAM" id="SSF46689">
    <property type="entry name" value="Homeodomain-like"/>
    <property type="match status" value="1"/>
</dbReference>
<dbReference type="STRING" id="1042163.BRLA_c014590"/>
<dbReference type="Gene3D" id="1.10.357.10">
    <property type="entry name" value="Tetracycline Repressor, domain 2"/>
    <property type="match status" value="1"/>
</dbReference>
<dbReference type="PROSITE" id="PS01081">
    <property type="entry name" value="HTH_TETR_1"/>
    <property type="match status" value="1"/>
</dbReference>
<organism evidence="4 5">
    <name type="scientific">Brevibacillus laterosporus LMG 15441</name>
    <dbReference type="NCBI Taxonomy" id="1042163"/>
    <lineage>
        <taxon>Bacteria</taxon>
        <taxon>Bacillati</taxon>
        <taxon>Bacillota</taxon>
        <taxon>Bacilli</taxon>
        <taxon>Bacillales</taxon>
        <taxon>Paenibacillaceae</taxon>
        <taxon>Brevibacillus</taxon>
    </lineage>
</organism>
<dbReference type="GO" id="GO:0000976">
    <property type="term" value="F:transcription cis-regulatory region binding"/>
    <property type="evidence" value="ECO:0007669"/>
    <property type="project" value="TreeGrafter"/>
</dbReference>
<dbReference type="InterPro" id="IPR001647">
    <property type="entry name" value="HTH_TetR"/>
</dbReference>
<accession>A0A075QZL5</accession>
<dbReference type="KEGG" id="blr:BRLA_c014590"/>
<dbReference type="Pfam" id="PF00440">
    <property type="entry name" value="TetR_N"/>
    <property type="match status" value="1"/>
</dbReference>
<dbReference type="PROSITE" id="PS50977">
    <property type="entry name" value="HTH_TETR_2"/>
    <property type="match status" value="1"/>
</dbReference>
<dbReference type="GO" id="GO:0003700">
    <property type="term" value="F:DNA-binding transcription factor activity"/>
    <property type="evidence" value="ECO:0007669"/>
    <property type="project" value="TreeGrafter"/>
</dbReference>
<dbReference type="SUPFAM" id="SSF48498">
    <property type="entry name" value="Tetracyclin repressor-like, C-terminal domain"/>
    <property type="match status" value="1"/>
</dbReference>
<dbReference type="AlphaFoldDB" id="A0A075QZL5"/>
<evidence type="ECO:0000259" key="3">
    <source>
        <dbReference type="PROSITE" id="PS50977"/>
    </source>
</evidence>
<dbReference type="HOGENOM" id="CLU_069356_12_2_9"/>
<dbReference type="eggNOG" id="COG1309">
    <property type="taxonomic scope" value="Bacteria"/>
</dbReference>
<dbReference type="Proteomes" id="UP000005850">
    <property type="component" value="Chromosome"/>
</dbReference>
<protein>
    <submittedName>
        <fullName evidence="4">Transcriptional regulator, TetR family</fullName>
    </submittedName>
</protein>
<dbReference type="EMBL" id="CP007806">
    <property type="protein sequence ID" value="AIG25787.1"/>
    <property type="molecule type" value="Genomic_DNA"/>
</dbReference>
<dbReference type="Pfam" id="PF08359">
    <property type="entry name" value="TetR_C_4"/>
    <property type="match status" value="1"/>
</dbReference>
<dbReference type="PANTHER" id="PTHR30055:SF226">
    <property type="entry name" value="HTH-TYPE TRANSCRIPTIONAL REGULATOR PKSA"/>
    <property type="match status" value="1"/>
</dbReference>
<evidence type="ECO:0000256" key="2">
    <source>
        <dbReference type="PROSITE-ProRule" id="PRU00335"/>
    </source>
</evidence>
<dbReference type="InterPro" id="IPR013570">
    <property type="entry name" value="Tscrpt_reg_YsiA_C"/>
</dbReference>
<dbReference type="PANTHER" id="PTHR30055">
    <property type="entry name" value="HTH-TYPE TRANSCRIPTIONAL REGULATOR RUTR"/>
    <property type="match status" value="1"/>
</dbReference>
<dbReference type="Gene3D" id="1.10.10.60">
    <property type="entry name" value="Homeodomain-like"/>
    <property type="match status" value="1"/>
</dbReference>
<dbReference type="InterPro" id="IPR009057">
    <property type="entry name" value="Homeodomain-like_sf"/>
</dbReference>
<evidence type="ECO:0000313" key="5">
    <source>
        <dbReference type="Proteomes" id="UP000005850"/>
    </source>
</evidence>
<proteinExistence type="predicted"/>
<name>A0A075QZL5_BRELA</name>
<dbReference type="InterPro" id="IPR023772">
    <property type="entry name" value="DNA-bd_HTH_TetR-type_CS"/>
</dbReference>
<dbReference type="RefSeq" id="WP_003338155.1">
    <property type="nucleotide sequence ID" value="NZ_CP007806.1"/>
</dbReference>